<dbReference type="Gene3D" id="3.30.710.10">
    <property type="entry name" value="Potassium Channel Kv1.1, Chain A"/>
    <property type="match status" value="1"/>
</dbReference>
<dbReference type="EMBL" id="CAJOBA010002329">
    <property type="protein sequence ID" value="CAF3640323.1"/>
    <property type="molecule type" value="Genomic_DNA"/>
</dbReference>
<feature type="region of interest" description="Disordered" evidence="1">
    <location>
        <begin position="1"/>
        <end position="23"/>
    </location>
</feature>
<comment type="caution">
    <text evidence="4">The sequence shown here is derived from an EMBL/GenBank/DDBJ whole genome shotgun (WGS) entry which is preliminary data.</text>
</comment>
<feature type="compositionally biased region" description="Gly residues" evidence="1">
    <location>
        <begin position="396"/>
        <end position="405"/>
    </location>
</feature>
<evidence type="ECO:0000256" key="1">
    <source>
        <dbReference type="SAM" id="MobiDB-lite"/>
    </source>
</evidence>
<reference evidence="4" key="1">
    <citation type="submission" date="2021-02" db="EMBL/GenBank/DDBJ databases">
        <authorList>
            <person name="Nowell W R."/>
        </authorList>
    </citation>
    <scope>NUCLEOTIDE SEQUENCE</scope>
</reference>
<proteinExistence type="predicted"/>
<organism evidence="4 5">
    <name type="scientific">Didymodactylos carnosus</name>
    <dbReference type="NCBI Taxonomy" id="1234261"/>
    <lineage>
        <taxon>Eukaryota</taxon>
        <taxon>Metazoa</taxon>
        <taxon>Spiralia</taxon>
        <taxon>Gnathifera</taxon>
        <taxon>Rotifera</taxon>
        <taxon>Eurotatoria</taxon>
        <taxon>Bdelloidea</taxon>
        <taxon>Philodinida</taxon>
        <taxon>Philodinidae</taxon>
        <taxon>Didymodactylos</taxon>
    </lineage>
</organism>
<dbReference type="PANTHER" id="PTHR24413">
    <property type="entry name" value="SPECKLE-TYPE POZ PROTEIN"/>
    <property type="match status" value="1"/>
</dbReference>
<dbReference type="Pfam" id="PF00651">
    <property type="entry name" value="BTB"/>
    <property type="match status" value="1"/>
</dbReference>
<dbReference type="InterPro" id="IPR011333">
    <property type="entry name" value="SKP1/BTB/POZ_sf"/>
</dbReference>
<dbReference type="Proteomes" id="UP000682733">
    <property type="component" value="Unassembled WGS sequence"/>
</dbReference>
<dbReference type="Proteomes" id="UP000677228">
    <property type="component" value="Unassembled WGS sequence"/>
</dbReference>
<evidence type="ECO:0000259" key="2">
    <source>
        <dbReference type="PROSITE" id="PS50097"/>
    </source>
</evidence>
<dbReference type="CDD" id="cd18186">
    <property type="entry name" value="BTB_POZ_ZBTB_KLHL-like"/>
    <property type="match status" value="1"/>
</dbReference>
<accession>A0A8S2HGW2</accession>
<evidence type="ECO:0000313" key="3">
    <source>
        <dbReference type="EMBL" id="CAF0855199.1"/>
    </source>
</evidence>
<dbReference type="SMART" id="SM00225">
    <property type="entry name" value="BTB"/>
    <property type="match status" value="1"/>
</dbReference>
<feature type="domain" description="BTB" evidence="2">
    <location>
        <begin position="210"/>
        <end position="280"/>
    </location>
</feature>
<feature type="region of interest" description="Disordered" evidence="1">
    <location>
        <begin position="377"/>
        <end position="405"/>
    </location>
</feature>
<feature type="compositionally biased region" description="Acidic residues" evidence="1">
    <location>
        <begin position="1"/>
        <end position="15"/>
    </location>
</feature>
<evidence type="ECO:0000313" key="5">
    <source>
        <dbReference type="Proteomes" id="UP000682733"/>
    </source>
</evidence>
<dbReference type="PROSITE" id="PS50097">
    <property type="entry name" value="BTB"/>
    <property type="match status" value="1"/>
</dbReference>
<dbReference type="SUPFAM" id="SSF54695">
    <property type="entry name" value="POZ domain"/>
    <property type="match status" value="1"/>
</dbReference>
<name>A0A8S2HGW2_9BILA</name>
<evidence type="ECO:0000313" key="4">
    <source>
        <dbReference type="EMBL" id="CAF3640323.1"/>
    </source>
</evidence>
<dbReference type="InterPro" id="IPR000210">
    <property type="entry name" value="BTB/POZ_dom"/>
</dbReference>
<dbReference type="EMBL" id="CAJNOK010002329">
    <property type="protein sequence ID" value="CAF0855199.1"/>
    <property type="molecule type" value="Genomic_DNA"/>
</dbReference>
<dbReference type="AlphaFoldDB" id="A0A8S2HGW2"/>
<gene>
    <name evidence="3" type="ORF">OVA965_LOCUS7352</name>
    <name evidence="4" type="ORF">TMI583_LOCUS7347</name>
</gene>
<sequence>MSSDSDSDESMYEEEEQHHNQSPISTKIDYTSYWVDTIDYCSFTKSNSDNTNIVNSIPRGTTIEKLVGPNHDTYPNKEHSWTISNGTRQEHIIVRIKTLVYMEKIYIYEDFNPGSVVKLEIIDNRDNGFVLWEGEDRPLDGVTHRIFSPVLRRYRIMSDRLRITVDPTKSEMIAINAIKITGTNIFDSTVYRTTLSDALSKLFNNNNRHSDIQFTIDDHLIKAHKNILCARSSYFRALILNDMREKELLKQGPLSIADVKYDAFVEILYFLYTGTFHTNLSFDLYIDCMIYSDRINLTGAKNASLEQVCYHLRTNHDHIISAYTFAKQYSPTFDQLIEYIYDLCSEYMLEVFNQKAFVDLEKDLMINLIRKCAERRENKEKDKQNTIPSAAENLLRGGGGGGGGG</sequence>
<protein>
    <recommendedName>
        <fullName evidence="2">BTB domain-containing protein</fullName>
    </recommendedName>
</protein>